<sequence length="688" mass="79126">MENQRVSSEGEDIPSDFFDDFNKDEFMEGLSVIDSWDDEDKKAQTSRVRINSKTFDSVRDLRELIVREDDDDRHYVKPDPKYSWQRNKPSTHKRSSNRYQHESDNLDDYIKPGSRRDPTKTNEAIKKDKEVKVKEYLAKHLESDSDLRPPGTELDDFFDEHRSVEVRKRLSETRRNAVSPPKEYKSRHARYSGESPVRRRESPPRYRRVQGKLQRTRSPHRPYRPNFAYDGPHRSIRKYHRYSPRRVSPEVRRERRSRSPYKRSRRDSRSRSPERRTERDEHRRSRSSTRKSGRDDFLYPNEYNPPPEYFNVKPETPYQVEPEPQYAKPVPVEYGDAPIYPYVQSQGYGGYGVPYEYGDPSTQQMALPPIPQPVPQPIPQPVPAPIIPSITTDPIFYNPAPSPSIMQPLHRNASPTITNQPLIQKTPEALQNSQVDALAKLVADGKLSHEDYLKLAPNKGVQTMDTHARVAVLNRCHNAMSMLGNIVLPNQLLINNSLIGPEQKQIAPKFCSPLKRQATTEFHFTKYDASAVARQNKQIVDSIIATLGLEKIVGRKKKVQKDTKDVAVQTSKPFCDVCAIRESTTFNDAGTSIDRELFLSTVHTQVDEQDLVSSKSVFNLTGGVGAGANMSIAHMTPAQLVSQLAARAKTLKQTEPSHSSNQFRHSQNYDYDSRGSDHKYNNQYNYRY</sequence>
<protein>
    <submittedName>
        <fullName evidence="2">Uncharacterized protein</fullName>
    </submittedName>
</protein>
<feature type="compositionally biased region" description="Basic residues" evidence="1">
    <location>
        <begin position="234"/>
        <end position="244"/>
    </location>
</feature>
<feature type="compositionally biased region" description="Basic and acidic residues" evidence="1">
    <location>
        <begin position="159"/>
        <end position="175"/>
    </location>
</feature>
<feature type="compositionally biased region" description="Basic residues" evidence="1">
    <location>
        <begin position="254"/>
        <end position="266"/>
    </location>
</feature>
<feature type="compositionally biased region" description="Basic and acidic residues" evidence="1">
    <location>
        <begin position="671"/>
        <end position="680"/>
    </location>
</feature>
<feature type="region of interest" description="Disordered" evidence="1">
    <location>
        <begin position="139"/>
        <end position="309"/>
    </location>
</feature>
<keyword evidence="3" id="KW-1185">Reference proteome</keyword>
<proteinExistence type="predicted"/>
<reference evidence="2" key="1">
    <citation type="submission" date="2022-03" db="EMBL/GenBank/DDBJ databases">
        <authorList>
            <person name="Tunstrom K."/>
        </authorList>
    </citation>
    <scope>NUCLEOTIDE SEQUENCE</scope>
</reference>
<feature type="compositionally biased region" description="Basic and acidic residues" evidence="1">
    <location>
        <begin position="267"/>
        <end position="283"/>
    </location>
</feature>
<dbReference type="Proteomes" id="UP001153954">
    <property type="component" value="Unassembled WGS sequence"/>
</dbReference>
<dbReference type="AlphaFoldDB" id="A0AAU9TR74"/>
<comment type="caution">
    <text evidence="2">The sequence shown here is derived from an EMBL/GenBank/DDBJ whole genome shotgun (WGS) entry which is preliminary data.</text>
</comment>
<feature type="region of interest" description="Disordered" evidence="1">
    <location>
        <begin position="652"/>
        <end position="688"/>
    </location>
</feature>
<gene>
    <name evidence="2" type="ORF">EEDITHA_LOCUS6157</name>
</gene>
<feature type="region of interest" description="Disordered" evidence="1">
    <location>
        <begin position="69"/>
        <end position="127"/>
    </location>
</feature>
<dbReference type="EMBL" id="CAKOGL010000009">
    <property type="protein sequence ID" value="CAH2090169.1"/>
    <property type="molecule type" value="Genomic_DNA"/>
</dbReference>
<feature type="compositionally biased region" description="Basic and acidic residues" evidence="1">
    <location>
        <begin position="69"/>
        <end position="80"/>
    </location>
</feature>
<organism evidence="2 3">
    <name type="scientific">Euphydryas editha</name>
    <name type="common">Edith's checkerspot</name>
    <dbReference type="NCBI Taxonomy" id="104508"/>
    <lineage>
        <taxon>Eukaryota</taxon>
        <taxon>Metazoa</taxon>
        <taxon>Ecdysozoa</taxon>
        <taxon>Arthropoda</taxon>
        <taxon>Hexapoda</taxon>
        <taxon>Insecta</taxon>
        <taxon>Pterygota</taxon>
        <taxon>Neoptera</taxon>
        <taxon>Endopterygota</taxon>
        <taxon>Lepidoptera</taxon>
        <taxon>Glossata</taxon>
        <taxon>Ditrysia</taxon>
        <taxon>Papilionoidea</taxon>
        <taxon>Nymphalidae</taxon>
        <taxon>Nymphalinae</taxon>
        <taxon>Euphydryas</taxon>
    </lineage>
</organism>
<feature type="region of interest" description="Disordered" evidence="1">
    <location>
        <begin position="1"/>
        <end position="20"/>
    </location>
</feature>
<evidence type="ECO:0000313" key="3">
    <source>
        <dbReference type="Proteomes" id="UP001153954"/>
    </source>
</evidence>
<evidence type="ECO:0000256" key="1">
    <source>
        <dbReference type="SAM" id="MobiDB-lite"/>
    </source>
</evidence>
<feature type="compositionally biased region" description="Acidic residues" evidence="1">
    <location>
        <begin position="9"/>
        <end position="19"/>
    </location>
</feature>
<feature type="compositionally biased region" description="Basic and acidic residues" evidence="1">
    <location>
        <begin position="99"/>
        <end position="127"/>
    </location>
</feature>
<feature type="compositionally biased region" description="Basic residues" evidence="1">
    <location>
        <begin position="205"/>
        <end position="223"/>
    </location>
</feature>
<name>A0AAU9TR74_EUPED</name>
<accession>A0AAU9TR74</accession>
<feature type="compositionally biased region" description="Polar residues" evidence="1">
    <location>
        <begin position="652"/>
        <end position="670"/>
    </location>
</feature>
<evidence type="ECO:0000313" key="2">
    <source>
        <dbReference type="EMBL" id="CAH2090169.1"/>
    </source>
</evidence>